<dbReference type="KEGG" id="vg:65128610"/>
<feature type="compositionally biased region" description="Basic and acidic residues" evidence="2">
    <location>
        <begin position="1663"/>
        <end position="1675"/>
    </location>
</feature>
<name>A0A7M1RUQ3_9CAUD</name>
<feature type="compositionally biased region" description="Polar residues" evidence="2">
    <location>
        <begin position="1676"/>
        <end position="1687"/>
    </location>
</feature>
<feature type="coiled-coil region" evidence="1">
    <location>
        <begin position="1691"/>
        <end position="1718"/>
    </location>
</feature>
<protein>
    <submittedName>
        <fullName evidence="3">Uncharacterized protein</fullName>
    </submittedName>
</protein>
<dbReference type="EMBL" id="MT774376">
    <property type="protein sequence ID" value="QOR58155.1"/>
    <property type="molecule type" value="Genomic_DNA"/>
</dbReference>
<dbReference type="GeneID" id="65128610"/>
<feature type="region of interest" description="Disordered" evidence="2">
    <location>
        <begin position="1656"/>
        <end position="1687"/>
    </location>
</feature>
<accession>A0A7M1RUQ3</accession>
<dbReference type="RefSeq" id="YP_010110313.1">
    <property type="nucleotide sequence ID" value="NC_055869.1"/>
</dbReference>
<evidence type="ECO:0000256" key="1">
    <source>
        <dbReference type="SAM" id="Coils"/>
    </source>
</evidence>
<reference evidence="3 4" key="1">
    <citation type="submission" date="2020-07" db="EMBL/GenBank/DDBJ databases">
        <title>Taxonomic proposal: Crassvirales, a new order of highly abundant and diverse bacterial viruses.</title>
        <authorList>
            <person name="Shkoporov A.N."/>
            <person name="Stockdale S.R."/>
            <person name="Guerin E."/>
            <person name="Ross R.P."/>
            <person name="Hill C."/>
        </authorList>
    </citation>
    <scope>NUCLEOTIDE SEQUENCE [LARGE SCALE GENOMIC DNA]</scope>
</reference>
<dbReference type="Proteomes" id="UP000594086">
    <property type="component" value="Segment"/>
</dbReference>
<evidence type="ECO:0000256" key="2">
    <source>
        <dbReference type="SAM" id="MobiDB-lite"/>
    </source>
</evidence>
<proteinExistence type="predicted"/>
<sequence length="4551" mass="515236">MFPRFDTVSNKPNGLEVLRNTYNSYYTVPNIINNNFNEGLANEEIESVALVNSIMNDEYIAADELGGEKQSLSELNLDEDFLGNTLLRKSLGYLSEEDSMDIEDFAEGTEGNTRNNFLKVMKGKTDEVLKGLKEKESRPDSFKLFSYFTPAIDPETGKYTLKQVVGTKESMAKVELAGTSIINSYGPKKLTSNALLGFTESFARGLHGILPGIYSFAAGAGDIAEAVSSLAKGEGYKSEYDSLNALADYRQEEITRDTPYGKTSVEADQSMFDNLESFSNVMGNVMSSLVSYAGVGRAIANTGVGSLIGGLAATGKDVETLGTIGKTLNEAIKSAPTVLPMVGAGMVLNYGEAYQAARDAGLSLEDAASVGLLTGAINTVIEQKLGSNALTRWLATGKSGKMAAQAVVNETGGDMSKLFDRGISNRIINNIVNAVDRFTATNKIGVGSAFEEGLEEFLQSEAKNSIEVLYDQFIAPEDVEIGKGKFGTELFSKESFKSALEEGAAGAIAGLLGGFVHSKVKEDRTIVPFIASGEYESLMAGMNMALTKGAITQQQYDGIKSRAEVLNTLYTDNKDLFARVASYDPKNQMEISEAVLKQLRNQDDYIQNTKNGLEDDYKQFVDILNDSSRVVTVNNKVAEISTVDRFERALRESGRTEEADIISSSKKDAKDKINKILPKPKKFESEEQRRAWLQTRQDIENSIYTIDANRQINNLRNRKLNGEINSLLSNNNDLKQAVEENFTSNVKYTDTLNEKYDAIRKAADENELKKAVEDARNFVIKHAVNFENRNSQITNIHDYAIKQAQLANNAIDEVIDIKRLKDLTTDKDYVKGLYDKRFQTEKVYSSIKAIEDKLAAIEKKTKAVEDYFSSDDYKTSLDSVINDPNTSEDTLRLYTSAKEGDTGSQLEIAEAQKKQLIRDLNKLPVSAKEERSNIKSLIDDKDFEINYLRDKKTKEDEEIAKSIPNPVDADFSNVNDKVISKDGKEFTIDKKATKKSEKYGFVYTLNDKDGKPIEVGQGELLNYNIESKSGGTISLAQLAAEQNKLLEDASPRQELNLKEGQNEDYEITNPKSKLAKDYAKDDTYKEGVRLASDDKFNAIINNPSTDVSKFAIDFTISDNIENLSGYAKEKAAKKKYLTLLKSSNPIEALDNLSEVERNELIQYLPIQGIITNKGYSNKVFAFSNASKEKTKLVLELLKNKGNVKVPAGNIVRTPGYNNYQPNTSNTLVKGLGLKLNKDGEYVFPNGTPMRIGIADATNSIFYIDPSRESEYLLTANATGTPGSPYLIIPGKYQLTGEEGYVAKLNPNKIPLELATSIARVFADLSSRKIRLKDAIPADNTYGIEPVNVGYLTYAQFLNSLVYFGESTVNSKREPSKILYFDTNNSNIVRFGAKHEALRPNDEDSIAKFAKWMSVNKNFAISRAMLNNDMPVKYGFKIKAGNKIIDFKSGARYLNTIIDNDFLSTDLDISKGLISKSYLVVQNIPITERVITTDSVPSPKEEKTSEVFEKEEIVFKSVENLSEKINNLPDGSTITAKIPGAQKYANKAALVKQGTKLVSLKGEELLNIEGLNEEELSQNIRKALVDVYNKSIDDLIKYESEHPEAQEKVKDEGKLVTVDKTGLKIYTQKTVTINKQNKQIENPRYYEAIKKATIAPPKTVKPSAESKRKETAKPEPKNTNTFGLLTNNPFDSVEQTEEVKKLREVYDRLINNLSTLSSKLMYDSAVRSLLTKRKAIPSANITKEELSNLLDYTFPDGNTVSRILLNLGKVIPVEAPQQISPVKTVPEKVDEKATDTEKPLVEITKETSPFKLGAYAKDATEYQNLVNEYRNNFDQMDSDEMIDFLSRMNDQISDSIPNFEIYNDIRKGTLKLRERKIKESPVKEAPVANAPLDPRELNKAAGITDEMIGFTRKKPKNKFTTFGKKPSVSMQVYDNVKQTSDLEKELLNYRRMLGKRAGGNIKLVDQLIRIIGESGRPGWAWSIMNEDGVTLFERPAAGAAYHEAFHRVSLLLLSPEEQARMYNLARKEYSLFNRNDNEVEEFLAERFREDVINDAPDSHSKLGRVISDIKNFIKSFLGLNKTKIDNIDGFFNSIKNGKYKFAKINKAALTNFNQRYANADAPLTVNGVTLHQIYNSSLLGNIVSTLTSMTIDVNGIQNIESLEKGLSFKAVKDQLIDIRDKHLAASQNEAFGELERAIYEEKVDLYNEILDNFDTVFRPLIDVKLQGFNIRRVESKLEEKDDLNDLVNDEIRSAYEFSAKENAQADIRVMFLTLKDSETLDPETFLPVYINPDVAWFNAFSAIHNAKSIDEMLELLKKKADETSTIRQAKGDSSKINMYSELYEILTTKDESGNEDEMLKTRFWNTFKKHRNRFINAYFGKDTNDKGKELTSYTITYGDADVNKRSNRLEQNWSATFGVNGTFANKNVLQQAIADYKELKNKSKKHNFLKNDYAENVLELVRILNNVNIAVDGDAIGVLLNNHYFNSNLNVALKNLINGVPRVGSKDPVGLDQLFGEQGLFYNLVNDKIEDVTSHALNLLSKEKSVAELAKAYVAANPTAEDDSVLGPDGNLVYAYSENNTITSMFEEWLKDDSFFTQINGVTYNKSSFWLQQMTDPKVRSNVHVDTMLSMIDKDGYDTGRGYLDIAPNEDLLLKFNAVRNNRLPLPTLANKRTFYFITGLNRQEVTIQNGSLNKETIDLFVNYAINEYSTIQAAINAKNNFLNRLGVSEESWNKMSKIEQDSLMKEKDTNYKELVENYHYIVKGGAMRLTGNGYKFRYFSSLQNKLSDDKFFDINSKGLRKVIEESLIQQVNNTIKQFINQKLINGNEKYLDDEFIKENDSKRINTNLIFSNRLLPASIVKQKVNEKIDLAEAIADYAINSAIAVYEFEKLVSGDVAFYKGSKDYQAMLDDRVKRYSALTSTKSVLRENWPEGFLDFDTHKYKTAIFNSNIVESRVMYNEMMSKYVGTDDNHGLLWKQFEMFRERRVGRFADMTDEQLKEEVVKEADKRLNGYLETDQTDAQVLISPKMFRKLAIMNGEWNGEKEEAYNLMESDEPLSLEDELYAYSVVMQPLKYIHFGYDFINGLQIPIYDKMSLATVFKRVAKGRDLQKVYDLMNDKDVDMIKFDTSVKSGLRQKGTFYVDGKPNTELQEIPVYEQSFKYLGKQLVTDPHHVSRISLGTQMAKIGVAGVEDNDAYEYEGVKYSGKQLIDDYVGAISALSDIGRNNIYEQFGISEITENGKTYMTVNRDKFVQMLKDDAINSNLPSNLIDVLKTIENEDGNKDYYIELSGIPALAWIQSRIISMIKKETIDINTPGGSMIQMSNFAYKDSFAEVDTSKYEYKFNKELRFKDENNRLQAIVSINLFKDVLPKDYLLEQAKKNNTSYFEEAKKFILDNQDLAVLSYRIPTQGMNSTLPITIVDVLPSNVGDTIVLPAELTKLTGADFDVDKMYLARYNYDVIGGKLYKTEFIDDYVGLDELGNPIYLNEEEYLKKVYDHRYRWFNTDFYKQAKVEIPKILQSVLVDINRNGELTEDSINILNSMKNKYSIFIGQRKFNQILRDPELAPNKKILKLASSFKFEDRKMTFEEFVQENSGKNKWQLNDHRQIENRLLDVFQTTLTSSNHYMDATVPLDFATDALKEAVKVVDSYSNINKNYNNLEPLFPLYQENVKTQNVGADAGIGPMALINTFRVIMQIAKLDLDKTIEISRRRGKVNTKRNLFSIIPNIGNLYDKFDANGISIMDWTSALINAHVDAAKDSYITRLNVNSYTYDVVALLTSSGVGLNQFYFLPQPVLKEIANESIRRGSSKMGLTKKERNDKRWKDSILNKYEKAAKLDKKNFYSRLDDGTLTIEWNGNTYNVKDLVFNAEWLKEQLRDHYNKNFSTDWYRNQVIIYEYFTDIQNYSKALSNMVLASQVDTGKMGKNQAELILSLHNIERMMDDPHFTNAEDVYNKTFLGRKLNNSTGLLFDLLKNEMIEFSPGFLKMVNKFGELSNTYYDRKSNNITKYMSEMKFAMQAEFFNEYCKQNNINLKDMFYGNNTIVDRVDRLRNQILTGTRYLELSDNMLLKMLIPGINVEGKPKKFETVLKLRDTDAKNAYTYAWRDLLEHSSEEVRNIAKDLIIYSFYTSGGRGTGIYATLDLVPFEVLGNLSYTVDGVDYTYNQHLKDLLKRSNDNSLDFNKYMDYAFRALQGVEDIVQSATPNRQQLHEGQTVYITTEQGDYNTTTGLPVPYLQYNNTLFKLVGRLQNETDYYPVYAATNSINFKERGFTINEGTTTSFIDGNQRIDATDLSIEFEPKFLQNEMFVPIDNPFDVTNSEATDITEDNEEYGKPETSEGVIYKISEISKIGFRKGLPQKTPNVDYVFTENAEVYTYIQNLRDGYSFPNPNAPKINVSDVNGTNQAGIRTDKSGNITPNAYGIIVKKYQQDDNGKFVAKEGQFQDNDEDFVMFTQLNEDMFSKLKASSNTKVVFPSQMALGKAALPLRFAEWLQFELHLRFNVETVVEKNTNSSYDGYGLRVIDVTQQNTFVTEFNNSKEFPTDEMIHCIKS</sequence>
<organism evidence="3 4">
    <name type="scientific">uncultured phage cr55_1</name>
    <dbReference type="NCBI Taxonomy" id="2772060"/>
    <lineage>
        <taxon>Viruses</taxon>
        <taxon>Duplodnaviria</taxon>
        <taxon>Heunggongvirae</taxon>
        <taxon>Uroviricota</taxon>
        <taxon>Caudoviricetes</taxon>
        <taxon>Crassvirales</taxon>
        <taxon>Suoliviridae</taxon>
        <taxon>Boorivirinae</taxon>
        <taxon>Culoivirus</taxon>
        <taxon>Culoivirus intestinalis</taxon>
    </lineage>
</organism>
<evidence type="ECO:0000313" key="3">
    <source>
        <dbReference type="EMBL" id="QOR58155.1"/>
    </source>
</evidence>
<keyword evidence="4" id="KW-1185">Reference proteome</keyword>
<evidence type="ECO:0000313" key="4">
    <source>
        <dbReference type="Proteomes" id="UP000594086"/>
    </source>
</evidence>
<keyword evidence="1" id="KW-0175">Coiled coil</keyword>